<reference evidence="1" key="1">
    <citation type="submission" date="2022-02" db="EMBL/GenBank/DDBJ databases">
        <title>Plant Genome Project.</title>
        <authorList>
            <person name="Zhang R.-G."/>
        </authorList>
    </citation>
    <scope>NUCLEOTIDE SEQUENCE</scope>
    <source>
        <strain evidence="1">AT1</strain>
    </source>
</reference>
<comment type="caution">
    <text evidence="1">The sequence shown here is derived from an EMBL/GenBank/DDBJ whole genome shotgun (WGS) entry which is preliminary data.</text>
</comment>
<keyword evidence="2" id="KW-1185">Reference proteome</keyword>
<accession>A0ACC0NJ96</accession>
<protein>
    <submittedName>
        <fullName evidence="1">Uncharacterized protein</fullName>
    </submittedName>
</protein>
<evidence type="ECO:0000313" key="2">
    <source>
        <dbReference type="Proteomes" id="UP001062846"/>
    </source>
</evidence>
<name>A0ACC0NJ96_RHOML</name>
<evidence type="ECO:0000313" key="1">
    <source>
        <dbReference type="EMBL" id="KAI8552827.1"/>
    </source>
</evidence>
<gene>
    <name evidence="1" type="ORF">RHMOL_Rhmol06G0298500</name>
</gene>
<dbReference type="EMBL" id="CM046393">
    <property type="protein sequence ID" value="KAI8552827.1"/>
    <property type="molecule type" value="Genomic_DNA"/>
</dbReference>
<dbReference type="Proteomes" id="UP001062846">
    <property type="component" value="Chromosome 6"/>
</dbReference>
<organism evidence="1 2">
    <name type="scientific">Rhododendron molle</name>
    <name type="common">Chinese azalea</name>
    <name type="synonym">Azalea mollis</name>
    <dbReference type="NCBI Taxonomy" id="49168"/>
    <lineage>
        <taxon>Eukaryota</taxon>
        <taxon>Viridiplantae</taxon>
        <taxon>Streptophyta</taxon>
        <taxon>Embryophyta</taxon>
        <taxon>Tracheophyta</taxon>
        <taxon>Spermatophyta</taxon>
        <taxon>Magnoliopsida</taxon>
        <taxon>eudicotyledons</taxon>
        <taxon>Gunneridae</taxon>
        <taxon>Pentapetalae</taxon>
        <taxon>asterids</taxon>
        <taxon>Ericales</taxon>
        <taxon>Ericaceae</taxon>
        <taxon>Ericoideae</taxon>
        <taxon>Rhodoreae</taxon>
        <taxon>Rhododendron</taxon>
    </lineage>
</organism>
<sequence length="164" mass="18632">MNKITVTSGTVIRGRQQGFFWKPPSGMMSVMVEKKSLTPRQRTRREGVVRCRGGIDDSKFSNTDYVRYLSEHKGWIEGGKEEPEKLRNLTLVSRAKSCGKVRLCPVSTNSSIKQKHDTKSPEIPSGIKHQIPSHSIDYDDRVVTEIKEKNYNYPVEGAFGENPY</sequence>
<proteinExistence type="predicted"/>